<accession>A0A3N7HK28</accession>
<feature type="region of interest" description="Disordered" evidence="1">
    <location>
        <begin position="199"/>
        <end position="233"/>
    </location>
</feature>
<dbReference type="EMBL" id="QUSW01000007">
    <property type="protein sequence ID" value="RQP22424.1"/>
    <property type="molecule type" value="Genomic_DNA"/>
</dbReference>
<keyword evidence="2" id="KW-0472">Membrane</keyword>
<evidence type="ECO:0000313" key="3">
    <source>
        <dbReference type="EMBL" id="RQP22424.1"/>
    </source>
</evidence>
<organism evidence="3 4">
    <name type="scientific">Piscinibacter terrae</name>
    <dbReference type="NCBI Taxonomy" id="2496871"/>
    <lineage>
        <taxon>Bacteria</taxon>
        <taxon>Pseudomonadati</taxon>
        <taxon>Pseudomonadota</taxon>
        <taxon>Betaproteobacteria</taxon>
        <taxon>Burkholderiales</taxon>
        <taxon>Sphaerotilaceae</taxon>
        <taxon>Piscinibacter</taxon>
    </lineage>
</organism>
<sequence>MKPYQIVFAFPFALAFGLAAHAGISRGVKLVLWAWSPLATGEPEAATYDRRVYHSAEKRMMQVAGAAALSGLPWLVGLAGGGALWWWLGVLALAAVAAFDVLSWERVAVSGHYLWFQRGFRGKVHQVAMENIRDGSIEETDVRGFTLRHGTHNRLVRLNVRLSDKRVVALPKTDGYGGLESVESVSNYLRMRLQQLRDQETQRGRRALKSQLDLPPSDEPVEPPSKDDDALQRDLARLRLVAAQGSNKRPSH</sequence>
<protein>
    <submittedName>
        <fullName evidence="3">Uncharacterized protein</fullName>
    </submittedName>
</protein>
<evidence type="ECO:0000256" key="2">
    <source>
        <dbReference type="SAM" id="Phobius"/>
    </source>
</evidence>
<reference evidence="3 4" key="2">
    <citation type="submission" date="2018-12" db="EMBL/GenBank/DDBJ databases">
        <title>Rhizobacter gummiphilus sp. nov., a rubber-degrading bacterium isolated from the soil of a botanical garden in Japan.</title>
        <authorList>
            <person name="Shunsuke S.S."/>
        </authorList>
    </citation>
    <scope>NUCLEOTIDE SEQUENCE [LARGE SCALE GENOMIC DNA]</scope>
    <source>
        <strain evidence="3 4">S-16</strain>
    </source>
</reference>
<dbReference type="OrthoDB" id="9151797at2"/>
<dbReference type="Proteomes" id="UP000267464">
    <property type="component" value="Unassembled WGS sequence"/>
</dbReference>
<dbReference type="AlphaFoldDB" id="A0A3N7HK28"/>
<name>A0A3N7HK28_9BURK</name>
<gene>
    <name evidence="3" type="ORF">DZC73_22520</name>
</gene>
<reference evidence="3 4" key="1">
    <citation type="submission" date="2018-08" db="EMBL/GenBank/DDBJ databases">
        <authorList>
            <person name="Khan S.A."/>
            <person name="Jeon C.O."/>
            <person name="Chun B.H."/>
            <person name="Jeong S.E."/>
        </authorList>
    </citation>
    <scope>NUCLEOTIDE SEQUENCE [LARGE SCALE GENOMIC DNA]</scope>
    <source>
        <strain evidence="3 4">S-16</strain>
    </source>
</reference>
<comment type="caution">
    <text evidence="3">The sequence shown here is derived from an EMBL/GenBank/DDBJ whole genome shotgun (WGS) entry which is preliminary data.</text>
</comment>
<feature type="compositionally biased region" description="Basic and acidic residues" evidence="1">
    <location>
        <begin position="224"/>
        <end position="233"/>
    </location>
</feature>
<dbReference type="RefSeq" id="WP_124542646.1">
    <property type="nucleotide sequence ID" value="NZ_QUSW01000007.1"/>
</dbReference>
<keyword evidence="2" id="KW-1133">Transmembrane helix</keyword>
<evidence type="ECO:0000313" key="4">
    <source>
        <dbReference type="Proteomes" id="UP000267464"/>
    </source>
</evidence>
<feature type="transmembrane region" description="Helical" evidence="2">
    <location>
        <begin position="84"/>
        <end position="102"/>
    </location>
</feature>
<keyword evidence="2" id="KW-0812">Transmembrane</keyword>
<evidence type="ECO:0000256" key="1">
    <source>
        <dbReference type="SAM" id="MobiDB-lite"/>
    </source>
</evidence>
<proteinExistence type="predicted"/>
<keyword evidence="4" id="KW-1185">Reference proteome</keyword>